<dbReference type="CDD" id="cd09138">
    <property type="entry name" value="PLDc_vPLD1_2_yPLD_like_1"/>
    <property type="match status" value="1"/>
</dbReference>
<evidence type="ECO:0000256" key="5">
    <source>
        <dbReference type="ARBA" id="ARBA00022963"/>
    </source>
</evidence>
<dbReference type="GO" id="GO:0004630">
    <property type="term" value="F:phospholipase D activity"/>
    <property type="evidence" value="ECO:0007669"/>
    <property type="project" value="UniProtKB-UniRule"/>
</dbReference>
<dbReference type="STRING" id="29170.A0A368GYM8"/>
<proteinExistence type="inferred from homology"/>
<dbReference type="InterPro" id="IPR001683">
    <property type="entry name" value="PX_dom"/>
</dbReference>
<dbReference type="Gene3D" id="3.30.870.10">
    <property type="entry name" value="Endonuclease Chain A"/>
    <property type="match status" value="3"/>
</dbReference>
<dbReference type="Pfam" id="PF00614">
    <property type="entry name" value="PLDc"/>
    <property type="match status" value="2"/>
</dbReference>
<dbReference type="OrthoDB" id="14911at2759"/>
<dbReference type="SMART" id="SM00233">
    <property type="entry name" value="PH"/>
    <property type="match status" value="1"/>
</dbReference>
<organism evidence="12 13">
    <name type="scientific">Ancylostoma caninum</name>
    <name type="common">Dog hookworm</name>
    <dbReference type="NCBI Taxonomy" id="29170"/>
    <lineage>
        <taxon>Eukaryota</taxon>
        <taxon>Metazoa</taxon>
        <taxon>Ecdysozoa</taxon>
        <taxon>Nematoda</taxon>
        <taxon>Chromadorea</taxon>
        <taxon>Rhabditida</taxon>
        <taxon>Rhabditina</taxon>
        <taxon>Rhabditomorpha</taxon>
        <taxon>Strongyloidea</taxon>
        <taxon>Ancylostomatidae</taxon>
        <taxon>Ancylostomatinae</taxon>
        <taxon>Ancylostoma</taxon>
    </lineage>
</organism>
<dbReference type="PROSITE" id="PS50035">
    <property type="entry name" value="PLD"/>
    <property type="match status" value="2"/>
</dbReference>
<sequence>MNGKQVKVDEHYEQPDTYNVEDDDDYSTDDEIQYCDCIASALAQTLPGMPGKKGIIPYDSVFDTQAQARRRGYWIPGVPVNAKIVSVERNTDRRIHLINTLLYTIQLEHGQFKWSVVRNYKDFTLLNNRLKAHRAAQQILAPVRRAQERVDSMLESVGIDVIPDHKEDCPYYRHPTKRRHSKLPVLKRDSNAFDVVKAAPLASSEATTSPSSEEARVKMEEAVQSGILQDDDATTSPTGTKKRKLRTRKKHGLPRFPMMPDSMVTNSELRKDQLEHWLQMLLHIPINRNHHETAEFLEVSRFSFVNELGGKHTEGFVKKRPGGARVYLGWKQCCVRYMLPWSKRWLMVRDSFIAYMDHRTEQIRLVLLMDRDFKVAAGGKEAEGIPTGLIITNTQHELHLKCRRIQDTARWKAIIEQAMHGIGSIWIQPHRFSSSFPVRENCYGKWFVDARTYMAHAADMMELAREEIFIAGWWLSPEIYMKRPALEGNYWRLDEILKRKANQGVRIFILMYKEMEMALGLNSMYSKRTLQALHPNVKVMRHPDHYPSTGTFFWAHHEKLVIVDQLIAFVGGVDLCFGRWDDNHHLLTDLGSVQFGQQHLITQDINMTTGLRALVKAPLTLSPLGLEENENVVCNKIDEGVEVPRDEEQKERRQVTKIAIESSVEEVNSSDFLDNAGSDGEVCALIIVCCVAWVLPLPFGFLFWSNFLGMFPWRYQNVFWSKVNVSSLCSLSYLLLALYLCCKSSYLCCVFHLGICLKYDLQVIFADTDTGGVMLKVFKKGTRSVSADSPRRTPTSEQPSPSPTSTASKIAAVSGKKPTLLNVVEDARGKKHVRRAASAATRSRVPLDMLDKAGPAPSMFEKATKMGMDFQTAAEKYKEYVESGAVQKEKHRSQTPPMKRRESRLSRAVGNWRSNRAKRKWKQVLDSDEVMAGYELDFLRLKQMDTDDKDSIDGGVKLWVGKDYVNYIHKDFVEVDLPFHDFIDRGATPRMPWHDIHSVTFGAPARDVARHFIQRWNATKTEKLKDDNNYPYLLPKSHENLKVPRVFRSSNFSYNVNIQVLRSLSNWSGLINQTEDSIQMAYLSLIANSKHYIYIENQFFVSMVDSNDVLNEICKVICNRVIRAYKEKQPFRVYIMIPLMPGFEGNVGAPGGSSLQAVLHWTYQSLSRGPNSLFERLKAVIPNPHEYISVGSLRTYDILCGKLVTELIYIHCKLLIVDDEHVIIGSANINDRSQVGNRDSEVCLLYTDVQKEKSIMNGRPYEAGKFAKSLRLQCMKEHLGLLPDARRPSKFKYEVSCDDPVAESFFVDVWQNTAHSNMLIYEEVFRTYPTDNVETFEEFEKWTGQMPLAEYSPQQAQEKLRDLNGTLVEFPLNFLCKANLTPGITSKEGLVPNAVFT</sequence>
<dbReference type="GO" id="GO:0035091">
    <property type="term" value="F:phosphatidylinositol binding"/>
    <property type="evidence" value="ECO:0007669"/>
    <property type="project" value="InterPro"/>
</dbReference>
<dbReference type="PROSITE" id="PS50195">
    <property type="entry name" value="PX"/>
    <property type="match status" value="1"/>
</dbReference>
<dbReference type="GO" id="GO:0009395">
    <property type="term" value="P:phospholipid catabolic process"/>
    <property type="evidence" value="ECO:0007669"/>
    <property type="project" value="TreeGrafter"/>
</dbReference>
<feature type="region of interest" description="Disordered" evidence="8">
    <location>
        <begin position="785"/>
        <end position="811"/>
    </location>
</feature>
<keyword evidence="6" id="KW-0443">Lipid metabolism</keyword>
<feature type="transmembrane region" description="Helical" evidence="9">
    <location>
        <begin position="684"/>
        <end position="707"/>
    </location>
</feature>
<evidence type="ECO:0000256" key="1">
    <source>
        <dbReference type="ARBA" id="ARBA00000798"/>
    </source>
</evidence>
<protein>
    <recommendedName>
        <fullName evidence="7">Phospholipase</fullName>
        <ecNumber evidence="7">3.1.4.4</ecNumber>
    </recommendedName>
</protein>
<evidence type="ECO:0000313" key="12">
    <source>
        <dbReference type="EMBL" id="RCN49434.1"/>
    </source>
</evidence>
<feature type="transmembrane region" description="Helical" evidence="9">
    <location>
        <begin position="719"/>
        <end position="740"/>
    </location>
</feature>
<evidence type="ECO:0000259" key="11">
    <source>
        <dbReference type="PROSITE" id="PS50195"/>
    </source>
</evidence>
<dbReference type="PIRSF" id="PIRSF009376">
    <property type="entry name" value="Phospholipase_D_euk"/>
    <property type="match status" value="1"/>
</dbReference>
<evidence type="ECO:0000256" key="8">
    <source>
        <dbReference type="SAM" id="MobiDB-lite"/>
    </source>
</evidence>
<evidence type="ECO:0000259" key="10">
    <source>
        <dbReference type="PROSITE" id="PS50035"/>
    </source>
</evidence>
<dbReference type="SUPFAM" id="SSF56024">
    <property type="entry name" value="Phospholipase D/nuclease"/>
    <property type="match status" value="3"/>
</dbReference>
<feature type="domain" description="PLD phosphodiesterase" evidence="10">
    <location>
        <begin position="552"/>
        <end position="579"/>
    </location>
</feature>
<dbReference type="PANTHER" id="PTHR18896">
    <property type="entry name" value="PHOSPHOLIPASE D"/>
    <property type="match status" value="1"/>
</dbReference>
<dbReference type="Gene3D" id="3.30.1520.10">
    <property type="entry name" value="Phox-like domain"/>
    <property type="match status" value="1"/>
</dbReference>
<dbReference type="CDD" id="cd01254">
    <property type="entry name" value="PH_PLD"/>
    <property type="match status" value="1"/>
</dbReference>
<dbReference type="InterPro" id="IPR016555">
    <property type="entry name" value="PLipase_D_euk"/>
</dbReference>
<dbReference type="SUPFAM" id="SSF50729">
    <property type="entry name" value="PH domain-like"/>
    <property type="match status" value="1"/>
</dbReference>
<keyword evidence="13" id="KW-1185">Reference proteome</keyword>
<dbReference type="InterPro" id="IPR036871">
    <property type="entry name" value="PX_dom_sf"/>
</dbReference>
<evidence type="ECO:0000256" key="4">
    <source>
        <dbReference type="ARBA" id="ARBA00022801"/>
    </source>
</evidence>
<dbReference type="SMART" id="SM00155">
    <property type="entry name" value="PLDc"/>
    <property type="match status" value="2"/>
</dbReference>
<reference evidence="12 13" key="1">
    <citation type="submission" date="2014-10" db="EMBL/GenBank/DDBJ databases">
        <title>Draft genome of the hookworm Ancylostoma caninum.</title>
        <authorList>
            <person name="Mitreva M."/>
        </authorList>
    </citation>
    <scope>NUCLEOTIDE SEQUENCE [LARGE SCALE GENOMIC DNA]</scope>
    <source>
        <strain evidence="12 13">Baltimore</strain>
    </source>
</reference>
<dbReference type="EMBL" id="JOJR01000034">
    <property type="protein sequence ID" value="RCN49434.1"/>
    <property type="molecule type" value="Genomic_DNA"/>
</dbReference>
<dbReference type="SMART" id="SM00312">
    <property type="entry name" value="PX"/>
    <property type="match status" value="1"/>
</dbReference>
<gene>
    <name evidence="12" type="ORF">ANCCAN_04519</name>
</gene>
<feature type="domain" description="PLD phosphodiesterase" evidence="10">
    <location>
        <begin position="1206"/>
        <end position="1233"/>
    </location>
</feature>
<evidence type="ECO:0000256" key="6">
    <source>
        <dbReference type="ARBA" id="ARBA00023098"/>
    </source>
</evidence>
<feature type="region of interest" description="Disordered" evidence="8">
    <location>
        <begin position="225"/>
        <end position="246"/>
    </location>
</feature>
<dbReference type="GO" id="GO:0035556">
    <property type="term" value="P:intracellular signal transduction"/>
    <property type="evidence" value="ECO:0007669"/>
    <property type="project" value="InterPro"/>
</dbReference>
<dbReference type="CDD" id="cd09141">
    <property type="entry name" value="PLDc_vPLD1_2_yPLD_like_2"/>
    <property type="match status" value="1"/>
</dbReference>
<evidence type="ECO:0000313" key="13">
    <source>
        <dbReference type="Proteomes" id="UP000252519"/>
    </source>
</evidence>
<keyword evidence="5 7" id="KW-0442">Lipid degradation</keyword>
<dbReference type="Proteomes" id="UP000252519">
    <property type="component" value="Unassembled WGS sequence"/>
</dbReference>
<keyword evidence="9" id="KW-0812">Transmembrane</keyword>
<keyword evidence="9" id="KW-0472">Membrane</keyword>
<feature type="compositionally biased region" description="Basic and acidic residues" evidence="8">
    <location>
        <begin position="1"/>
        <end position="14"/>
    </location>
</feature>
<keyword evidence="3" id="KW-0677">Repeat</keyword>
<dbReference type="InterPro" id="IPR001849">
    <property type="entry name" value="PH_domain"/>
</dbReference>
<feature type="compositionally biased region" description="Low complexity" evidence="8">
    <location>
        <begin position="792"/>
        <end position="806"/>
    </location>
</feature>
<dbReference type="PANTHER" id="PTHR18896:SF76">
    <property type="entry name" value="PHOSPHOLIPASE"/>
    <property type="match status" value="1"/>
</dbReference>
<dbReference type="InterPro" id="IPR015679">
    <property type="entry name" value="PLipase_D_fam"/>
</dbReference>
<accession>A0A368GYM8</accession>
<feature type="region of interest" description="Disordered" evidence="8">
    <location>
        <begin position="1"/>
        <end position="25"/>
    </location>
</feature>
<comment type="similarity">
    <text evidence="2 7">Belongs to the phospholipase D family.</text>
</comment>
<keyword evidence="9" id="KW-1133">Transmembrane helix</keyword>
<name>A0A368GYM8_ANCCA</name>
<comment type="catalytic activity">
    <reaction evidence="1 7">
        <text>a 1,2-diacyl-sn-glycero-3-phosphocholine + H2O = a 1,2-diacyl-sn-glycero-3-phosphate + choline + H(+)</text>
        <dbReference type="Rhea" id="RHEA:14445"/>
        <dbReference type="ChEBI" id="CHEBI:15354"/>
        <dbReference type="ChEBI" id="CHEBI:15377"/>
        <dbReference type="ChEBI" id="CHEBI:15378"/>
        <dbReference type="ChEBI" id="CHEBI:57643"/>
        <dbReference type="ChEBI" id="CHEBI:58608"/>
        <dbReference type="EC" id="3.1.4.4"/>
    </reaction>
</comment>
<evidence type="ECO:0000256" key="3">
    <source>
        <dbReference type="ARBA" id="ARBA00022737"/>
    </source>
</evidence>
<keyword evidence="4 7" id="KW-0378">Hydrolase</keyword>
<feature type="region of interest" description="Disordered" evidence="8">
    <location>
        <begin position="884"/>
        <end position="907"/>
    </location>
</feature>
<dbReference type="SUPFAM" id="SSF64268">
    <property type="entry name" value="PX domain"/>
    <property type="match status" value="1"/>
</dbReference>
<dbReference type="FunFam" id="3.30.870.10:FF:000054">
    <property type="entry name" value="Phospholipase"/>
    <property type="match status" value="1"/>
</dbReference>
<dbReference type="GO" id="GO:0006654">
    <property type="term" value="P:phosphatidic acid biosynthetic process"/>
    <property type="evidence" value="ECO:0007669"/>
    <property type="project" value="InterPro"/>
</dbReference>
<dbReference type="GO" id="GO:0060627">
    <property type="term" value="P:regulation of vesicle-mediated transport"/>
    <property type="evidence" value="ECO:0007669"/>
    <property type="project" value="TreeGrafter"/>
</dbReference>
<feature type="domain" description="PX" evidence="11">
    <location>
        <begin position="81"/>
        <end position="303"/>
    </location>
</feature>
<dbReference type="FunFam" id="3.30.870.10:FF:000050">
    <property type="entry name" value="Phospholipase"/>
    <property type="match status" value="1"/>
</dbReference>
<evidence type="ECO:0000256" key="9">
    <source>
        <dbReference type="SAM" id="Phobius"/>
    </source>
</evidence>
<dbReference type="InterPro" id="IPR001736">
    <property type="entry name" value="PLipase_D/transphosphatidylase"/>
</dbReference>
<evidence type="ECO:0000256" key="2">
    <source>
        <dbReference type="ARBA" id="ARBA00008664"/>
    </source>
</evidence>
<comment type="caution">
    <text evidence="12">The sequence shown here is derived from an EMBL/GenBank/DDBJ whole genome shotgun (WGS) entry which is preliminary data.</text>
</comment>
<evidence type="ECO:0000256" key="7">
    <source>
        <dbReference type="PIRNR" id="PIRNR009376"/>
    </source>
</evidence>
<dbReference type="EC" id="3.1.4.4" evidence="7"/>